<feature type="compositionally biased region" description="Low complexity" evidence="1">
    <location>
        <begin position="164"/>
        <end position="183"/>
    </location>
</feature>
<proteinExistence type="predicted"/>
<feature type="compositionally biased region" description="Basic residues" evidence="1">
    <location>
        <begin position="219"/>
        <end position="239"/>
    </location>
</feature>
<feature type="region of interest" description="Disordered" evidence="1">
    <location>
        <begin position="50"/>
        <end position="282"/>
    </location>
</feature>
<reference evidence="2" key="1">
    <citation type="submission" date="2020-11" db="EMBL/GenBank/DDBJ databases">
        <authorList>
            <person name="Tran Van P."/>
        </authorList>
    </citation>
    <scope>NUCLEOTIDE SEQUENCE</scope>
</reference>
<gene>
    <name evidence="2" type="ORF">TPSB3V08_LOCUS13427</name>
</gene>
<organism evidence="2">
    <name type="scientific">Timema poppense</name>
    <name type="common">Walking stick</name>
    <dbReference type="NCBI Taxonomy" id="170557"/>
    <lineage>
        <taxon>Eukaryota</taxon>
        <taxon>Metazoa</taxon>
        <taxon>Ecdysozoa</taxon>
        <taxon>Arthropoda</taxon>
        <taxon>Hexapoda</taxon>
        <taxon>Insecta</taxon>
        <taxon>Pterygota</taxon>
        <taxon>Neoptera</taxon>
        <taxon>Polyneoptera</taxon>
        <taxon>Phasmatodea</taxon>
        <taxon>Timematodea</taxon>
        <taxon>Timematoidea</taxon>
        <taxon>Timematidae</taxon>
        <taxon>Timema</taxon>
    </lineage>
</organism>
<feature type="compositionally biased region" description="Low complexity" evidence="1">
    <location>
        <begin position="240"/>
        <end position="252"/>
    </location>
</feature>
<evidence type="ECO:0000313" key="2">
    <source>
        <dbReference type="EMBL" id="CAD7420012.1"/>
    </source>
</evidence>
<feature type="compositionally biased region" description="Basic and acidic residues" evidence="1">
    <location>
        <begin position="70"/>
        <end position="83"/>
    </location>
</feature>
<feature type="compositionally biased region" description="Basic and acidic residues" evidence="1">
    <location>
        <begin position="253"/>
        <end position="266"/>
    </location>
</feature>
<evidence type="ECO:0000256" key="1">
    <source>
        <dbReference type="SAM" id="MobiDB-lite"/>
    </source>
</evidence>
<protein>
    <submittedName>
        <fullName evidence="2">Uncharacterized protein</fullName>
    </submittedName>
</protein>
<feature type="compositionally biased region" description="Basic and acidic residues" evidence="1">
    <location>
        <begin position="128"/>
        <end position="142"/>
    </location>
</feature>
<feature type="compositionally biased region" description="Basic residues" evidence="1">
    <location>
        <begin position="105"/>
        <end position="116"/>
    </location>
</feature>
<feature type="region of interest" description="Disordered" evidence="1">
    <location>
        <begin position="1"/>
        <end position="38"/>
    </location>
</feature>
<dbReference type="AlphaFoldDB" id="A0A7R9HFY2"/>
<sequence length="359" mass="40014">MNEKLLNDSKQKSDTRTRCRRARRASLGGAMLDDQGYSSDGIASLILPQNTLGAKATDVRNVSKGTGKKRSQEDQSEDHRRVLENPFKTSFACTCSEDETERTGRRSRARHGQVRGRCKETVVPSGKKHQEESPGSIHEDRKTSRRRRDSLQCDAAEEPRQRRSSGNDTSSWSYSSSHSSIGSDHSRSPILQCPPSLHHLFSRRDDGSLQMSSKVPKGAFRKSRRSKASGSGRRLRFSRRPPSIIRRAPSSESEVKVAKRSVKDRSPTPYPCHPKRSSTGLKVGLQSDPSVEKDGGCDLTLAFPPAATDGNVRSHYGVKLGPKEVRKFGGRDRYLNPNLLVTSKSDETYAFVQVTTRYR</sequence>
<accession>A0A7R9HFY2</accession>
<feature type="compositionally biased region" description="Basic and acidic residues" evidence="1">
    <location>
        <begin position="1"/>
        <end position="17"/>
    </location>
</feature>
<dbReference type="EMBL" id="OD025979">
    <property type="protein sequence ID" value="CAD7420012.1"/>
    <property type="molecule type" value="Genomic_DNA"/>
</dbReference>
<name>A0A7R9HFY2_TIMPO</name>